<proteinExistence type="predicted"/>
<accession>A0A1Q2MJ84</accession>
<gene>
    <name evidence="2" type="ORF">SMSP2_02862</name>
</gene>
<keyword evidence="3" id="KW-1185">Reference proteome</keyword>
<keyword evidence="1" id="KW-0732">Signal</keyword>
<feature type="signal peptide" evidence="1">
    <location>
        <begin position="1"/>
        <end position="21"/>
    </location>
</feature>
<dbReference type="AlphaFoldDB" id="A0A1Q2MJ84"/>
<feature type="chain" id="PRO_5012117197" evidence="1">
    <location>
        <begin position="22"/>
        <end position="437"/>
    </location>
</feature>
<name>A0A1Q2MJ84_9BACT</name>
<evidence type="ECO:0000313" key="2">
    <source>
        <dbReference type="EMBL" id="AQQ72477.1"/>
    </source>
</evidence>
<sequence precursor="true">MFNAGTSILRRNLITASAAAAAGAAVCKAAPPESRGGIAGLRPAGDFGLKSSNTPARNKTALQSAIDWSAEIGGTVLIEPTDEPCTVESGVQLRMNASLVGLSTTVPRGTQHPSKPQPLGSVLRIEDAQKPFITVETATQIAGIQFWYPRQTLLDPSKIIEYPPTISSDKSKPVQGVTMQDLTFFGEYQSFDFTADRENVTELMRFEHCFGYPLSGRFIEIDYCYDIPRLLHCHVNPAIRRFIDGQYSRAVVDSVIKRGTYAYSIDHTDNAQLMDIFTFGTWGGIRLGPATYGQLTNFNLDCVAVGIHKTGDSQFNRNWQIAQGSIIANAGKTVQDNHPIIIDGEGHTALSAVESFSGSNAALSTPSVDYRGTKLPLSNEYLLVNGDKPLTVSMFGCRMSNYYADKPVIVNNPNAQITAYGCFHRRGREDWIKPFEI</sequence>
<protein>
    <submittedName>
        <fullName evidence="2">Uncharacterized protein</fullName>
    </submittedName>
</protein>
<reference evidence="3" key="1">
    <citation type="submission" date="2017-02" db="EMBL/GenBank/DDBJ databases">
        <title>Comparative genomics and description of representatives of a novel lineage of planctomycetes thriving in anoxic sediments.</title>
        <authorList>
            <person name="Spring S."/>
            <person name="Bunk B."/>
            <person name="Sproer C."/>
        </authorList>
    </citation>
    <scope>NUCLEOTIDE SEQUENCE [LARGE SCALE GENOMIC DNA]</scope>
    <source>
        <strain evidence="3">SM-Chi-D1</strain>
    </source>
</reference>
<dbReference type="OrthoDB" id="633480at2"/>
<dbReference type="KEGG" id="pbas:SMSP2_02862"/>
<dbReference type="Proteomes" id="UP000188181">
    <property type="component" value="Chromosome"/>
</dbReference>
<dbReference type="EMBL" id="CP019646">
    <property type="protein sequence ID" value="AQQ72477.1"/>
    <property type="molecule type" value="Genomic_DNA"/>
</dbReference>
<evidence type="ECO:0000313" key="3">
    <source>
        <dbReference type="Proteomes" id="UP000188181"/>
    </source>
</evidence>
<dbReference type="RefSeq" id="WP_146684663.1">
    <property type="nucleotide sequence ID" value="NZ_CP019646.1"/>
</dbReference>
<evidence type="ECO:0000256" key="1">
    <source>
        <dbReference type="SAM" id="SignalP"/>
    </source>
</evidence>
<organism evidence="2 3">
    <name type="scientific">Limihaloglobus sulfuriphilus</name>
    <dbReference type="NCBI Taxonomy" id="1851148"/>
    <lineage>
        <taxon>Bacteria</taxon>
        <taxon>Pseudomonadati</taxon>
        <taxon>Planctomycetota</taxon>
        <taxon>Phycisphaerae</taxon>
        <taxon>Sedimentisphaerales</taxon>
        <taxon>Sedimentisphaeraceae</taxon>
        <taxon>Limihaloglobus</taxon>
    </lineage>
</organism>